<name>A0A1Y4QBP9_9FIRM</name>
<dbReference type="InterPro" id="IPR007730">
    <property type="entry name" value="SPOR-like_dom"/>
</dbReference>
<proteinExistence type="predicted"/>
<dbReference type="EMBL" id="DYWV01000350">
    <property type="protein sequence ID" value="HJF41270.1"/>
    <property type="molecule type" value="Genomic_DNA"/>
</dbReference>
<reference evidence="2" key="4">
    <citation type="submission" date="2021-09" db="EMBL/GenBank/DDBJ databases">
        <authorList>
            <person name="Gilroy R."/>
        </authorList>
    </citation>
    <scope>NUCLEOTIDE SEQUENCE</scope>
    <source>
        <strain evidence="2">CHK193-16274</strain>
    </source>
</reference>
<accession>A0A1Y4QBP9</accession>
<organism evidence="3 4">
    <name type="scientific">Thomasclavelia spiroformis</name>
    <dbReference type="NCBI Taxonomy" id="29348"/>
    <lineage>
        <taxon>Bacteria</taxon>
        <taxon>Bacillati</taxon>
        <taxon>Bacillota</taxon>
        <taxon>Erysipelotrichia</taxon>
        <taxon>Erysipelotrichales</taxon>
        <taxon>Coprobacillaceae</taxon>
        <taxon>Thomasclavelia</taxon>
    </lineage>
</organism>
<gene>
    <name evidence="3" type="ORF">B5E91_06295</name>
    <name evidence="2" type="ORF">K8V91_10120</name>
</gene>
<protein>
    <submittedName>
        <fullName evidence="3">SPOR domain-containing protein</fullName>
    </submittedName>
</protein>
<sequence>MKIIRLAIVSAVGLSILFGGFYLKVFSSLESEIDAYIVQVGIYKQEENANEMINQLTNLKQPNYKYQKDNNFVVIAGVFLNEQEAKTMGNSISEQGITCVIKQVKFSNELKDDIEQQNYEAIIKELSS</sequence>
<dbReference type="SUPFAM" id="SSF110997">
    <property type="entry name" value="Sporulation related repeat"/>
    <property type="match status" value="1"/>
</dbReference>
<dbReference type="GO" id="GO:0042834">
    <property type="term" value="F:peptidoglycan binding"/>
    <property type="evidence" value="ECO:0007669"/>
    <property type="project" value="InterPro"/>
</dbReference>
<feature type="domain" description="SPOR" evidence="1">
    <location>
        <begin position="30"/>
        <end position="104"/>
    </location>
</feature>
<evidence type="ECO:0000313" key="2">
    <source>
        <dbReference type="EMBL" id="HJF41270.1"/>
    </source>
</evidence>
<dbReference type="Proteomes" id="UP000196258">
    <property type="component" value="Unassembled WGS sequence"/>
</dbReference>
<evidence type="ECO:0000313" key="3">
    <source>
        <dbReference type="EMBL" id="OUQ05259.1"/>
    </source>
</evidence>
<dbReference type="AlphaFoldDB" id="A0A1Y4QBP9"/>
<dbReference type="Proteomes" id="UP000749320">
    <property type="component" value="Unassembled WGS sequence"/>
</dbReference>
<reference evidence="4" key="1">
    <citation type="submission" date="2017-04" db="EMBL/GenBank/DDBJ databases">
        <title>Function of individual gut microbiota members based on whole genome sequencing of pure cultures obtained from chicken caecum.</title>
        <authorList>
            <person name="Medvecky M."/>
            <person name="Cejkova D."/>
            <person name="Polansky O."/>
            <person name="Karasova D."/>
            <person name="Kubasova T."/>
            <person name="Cizek A."/>
            <person name="Rychlik I."/>
        </authorList>
    </citation>
    <scope>NUCLEOTIDE SEQUENCE [LARGE SCALE GENOMIC DNA]</scope>
    <source>
        <strain evidence="4">An149</strain>
    </source>
</reference>
<evidence type="ECO:0000259" key="1">
    <source>
        <dbReference type="PROSITE" id="PS51724"/>
    </source>
</evidence>
<comment type="caution">
    <text evidence="3">The sequence shown here is derived from an EMBL/GenBank/DDBJ whole genome shotgun (WGS) entry which is preliminary data.</text>
</comment>
<dbReference type="Pfam" id="PF05036">
    <property type="entry name" value="SPOR"/>
    <property type="match status" value="1"/>
</dbReference>
<dbReference type="RefSeq" id="WP_087256134.1">
    <property type="nucleotide sequence ID" value="NZ_CAJFOD010000068.1"/>
</dbReference>
<dbReference type="PROSITE" id="PS51724">
    <property type="entry name" value="SPOR"/>
    <property type="match status" value="1"/>
</dbReference>
<dbReference type="Gene3D" id="3.30.70.1070">
    <property type="entry name" value="Sporulation related repeat"/>
    <property type="match status" value="1"/>
</dbReference>
<dbReference type="InterPro" id="IPR036680">
    <property type="entry name" value="SPOR-like_sf"/>
</dbReference>
<dbReference type="EMBL" id="NFLB01000006">
    <property type="protein sequence ID" value="OUQ05259.1"/>
    <property type="molecule type" value="Genomic_DNA"/>
</dbReference>
<reference evidence="3" key="2">
    <citation type="journal article" date="2018" name="BMC Genomics">
        <title>Whole genome sequencing and function prediction of 133 gut anaerobes isolated from chicken caecum in pure cultures.</title>
        <authorList>
            <person name="Medvecky M."/>
            <person name="Cejkova D."/>
            <person name="Polansky O."/>
            <person name="Karasova D."/>
            <person name="Kubasova T."/>
            <person name="Cizek A."/>
            <person name="Rychlik I."/>
        </authorList>
    </citation>
    <scope>NUCLEOTIDE SEQUENCE</scope>
    <source>
        <strain evidence="3">An149</strain>
    </source>
</reference>
<reference evidence="2" key="3">
    <citation type="journal article" date="2021" name="PeerJ">
        <title>Extensive microbial diversity within the chicken gut microbiome revealed by metagenomics and culture.</title>
        <authorList>
            <person name="Gilroy R."/>
            <person name="Ravi A."/>
            <person name="Getino M."/>
            <person name="Pursley I."/>
            <person name="Horton D.L."/>
            <person name="Alikhan N.F."/>
            <person name="Baker D."/>
            <person name="Gharbi K."/>
            <person name="Hall N."/>
            <person name="Watson M."/>
            <person name="Adriaenssens E.M."/>
            <person name="Foster-Nyarko E."/>
            <person name="Jarju S."/>
            <person name="Secka A."/>
            <person name="Antonio M."/>
            <person name="Oren A."/>
            <person name="Chaudhuri R.R."/>
            <person name="La Ragione R."/>
            <person name="Hildebrand F."/>
            <person name="Pallen M.J."/>
        </authorList>
    </citation>
    <scope>NUCLEOTIDE SEQUENCE</scope>
    <source>
        <strain evidence="2">CHK193-16274</strain>
    </source>
</reference>
<evidence type="ECO:0000313" key="4">
    <source>
        <dbReference type="Proteomes" id="UP000196258"/>
    </source>
</evidence>